<keyword evidence="4" id="KW-1185">Reference proteome</keyword>
<evidence type="ECO:0000256" key="1">
    <source>
        <dbReference type="SAM" id="MobiDB-lite"/>
    </source>
</evidence>
<accession>A0A834I2S4</accession>
<dbReference type="Proteomes" id="UP000625711">
    <property type="component" value="Unassembled WGS sequence"/>
</dbReference>
<name>A0A834I2S4_RHYFE</name>
<evidence type="ECO:0000256" key="2">
    <source>
        <dbReference type="SAM" id="Phobius"/>
    </source>
</evidence>
<keyword evidence="2" id="KW-0812">Transmembrane</keyword>
<feature type="compositionally biased region" description="Polar residues" evidence="1">
    <location>
        <begin position="87"/>
        <end position="103"/>
    </location>
</feature>
<sequence length="227" mass="25643">MALDSNGLQTVFTIENHPNSDEKEIQNPLTDKNDISTTGNSLEALDSGEDSETITDKTNVEQVGPSKSEEKSIDNSIHDAHSDSNLRKTSGSATIQMETSSVGPTVRLNDEILPDVQSDVNDKQDQQTRRTSEPSGLKMWRILSWVLIVVICISVLSALGGLSWFYSKEKRHYLRRNDSKEAYMAAHNMTPEDYEINVRGNRTLARRRYPWIPYLWFPNPPSNYILG</sequence>
<feature type="region of interest" description="Disordered" evidence="1">
    <location>
        <begin position="1"/>
        <end position="103"/>
    </location>
</feature>
<feature type="transmembrane region" description="Helical" evidence="2">
    <location>
        <begin position="142"/>
        <end position="166"/>
    </location>
</feature>
<dbReference type="EMBL" id="JAACXV010013459">
    <property type="protein sequence ID" value="KAF7273380.1"/>
    <property type="molecule type" value="Genomic_DNA"/>
</dbReference>
<feature type="compositionally biased region" description="Basic and acidic residues" evidence="1">
    <location>
        <begin position="67"/>
        <end position="86"/>
    </location>
</feature>
<keyword evidence="2" id="KW-1133">Transmembrane helix</keyword>
<organism evidence="3 4">
    <name type="scientific">Rhynchophorus ferrugineus</name>
    <name type="common">Red palm weevil</name>
    <name type="synonym">Curculio ferrugineus</name>
    <dbReference type="NCBI Taxonomy" id="354439"/>
    <lineage>
        <taxon>Eukaryota</taxon>
        <taxon>Metazoa</taxon>
        <taxon>Ecdysozoa</taxon>
        <taxon>Arthropoda</taxon>
        <taxon>Hexapoda</taxon>
        <taxon>Insecta</taxon>
        <taxon>Pterygota</taxon>
        <taxon>Neoptera</taxon>
        <taxon>Endopterygota</taxon>
        <taxon>Coleoptera</taxon>
        <taxon>Polyphaga</taxon>
        <taxon>Cucujiformia</taxon>
        <taxon>Curculionidae</taxon>
        <taxon>Dryophthorinae</taxon>
        <taxon>Rhynchophorus</taxon>
    </lineage>
</organism>
<evidence type="ECO:0000313" key="3">
    <source>
        <dbReference type="EMBL" id="KAF7273380.1"/>
    </source>
</evidence>
<feature type="compositionally biased region" description="Polar residues" evidence="1">
    <location>
        <begin position="27"/>
        <end position="41"/>
    </location>
</feature>
<reference evidence="3" key="1">
    <citation type="submission" date="2020-08" db="EMBL/GenBank/DDBJ databases">
        <title>Genome sequencing and assembly of the red palm weevil Rhynchophorus ferrugineus.</title>
        <authorList>
            <person name="Dias G.B."/>
            <person name="Bergman C.M."/>
            <person name="Manee M."/>
        </authorList>
    </citation>
    <scope>NUCLEOTIDE SEQUENCE</scope>
    <source>
        <strain evidence="3">AA-2017</strain>
        <tissue evidence="3">Whole larva</tissue>
    </source>
</reference>
<feature type="compositionally biased region" description="Polar residues" evidence="1">
    <location>
        <begin position="1"/>
        <end position="17"/>
    </location>
</feature>
<gene>
    <name evidence="3" type="ORF">GWI33_013907</name>
</gene>
<protein>
    <submittedName>
        <fullName evidence="3">Uncharacterized protein</fullName>
    </submittedName>
</protein>
<dbReference type="AlphaFoldDB" id="A0A834I2S4"/>
<comment type="caution">
    <text evidence="3">The sequence shown here is derived from an EMBL/GenBank/DDBJ whole genome shotgun (WGS) entry which is preliminary data.</text>
</comment>
<keyword evidence="2" id="KW-0472">Membrane</keyword>
<dbReference type="OrthoDB" id="10624893at2759"/>
<proteinExistence type="predicted"/>
<evidence type="ECO:0000313" key="4">
    <source>
        <dbReference type="Proteomes" id="UP000625711"/>
    </source>
</evidence>